<evidence type="ECO:0000259" key="2">
    <source>
        <dbReference type="Pfam" id="PF14344"/>
    </source>
</evidence>
<dbReference type="STRING" id="572036.SAMN05661099_0283"/>
<dbReference type="Pfam" id="PF14344">
    <property type="entry name" value="DUF4397"/>
    <property type="match status" value="1"/>
</dbReference>
<gene>
    <name evidence="3" type="ORF">SAMN05661099_0283</name>
</gene>
<evidence type="ECO:0000256" key="1">
    <source>
        <dbReference type="SAM" id="SignalP"/>
    </source>
</evidence>
<dbReference type="Proteomes" id="UP000189981">
    <property type="component" value="Unassembled WGS sequence"/>
</dbReference>
<dbReference type="InterPro" id="IPR025510">
    <property type="entry name" value="DUF4397"/>
</dbReference>
<accession>A0A1T5A3L8</accession>
<proteinExistence type="predicted"/>
<keyword evidence="4" id="KW-1185">Reference proteome</keyword>
<dbReference type="AlphaFoldDB" id="A0A1T5A3L8"/>
<organism evidence="3 4">
    <name type="scientific">Daejeonella lutea</name>
    <dbReference type="NCBI Taxonomy" id="572036"/>
    <lineage>
        <taxon>Bacteria</taxon>
        <taxon>Pseudomonadati</taxon>
        <taxon>Bacteroidota</taxon>
        <taxon>Sphingobacteriia</taxon>
        <taxon>Sphingobacteriales</taxon>
        <taxon>Sphingobacteriaceae</taxon>
        <taxon>Daejeonella</taxon>
    </lineage>
</organism>
<dbReference type="RefSeq" id="WP_079700783.1">
    <property type="nucleotide sequence ID" value="NZ_FUYR01000001.1"/>
</dbReference>
<dbReference type="PROSITE" id="PS51257">
    <property type="entry name" value="PROKAR_LIPOPROTEIN"/>
    <property type="match status" value="1"/>
</dbReference>
<evidence type="ECO:0000313" key="4">
    <source>
        <dbReference type="Proteomes" id="UP000189981"/>
    </source>
</evidence>
<reference evidence="4" key="1">
    <citation type="submission" date="2017-02" db="EMBL/GenBank/DDBJ databases">
        <authorList>
            <person name="Varghese N."/>
            <person name="Submissions S."/>
        </authorList>
    </citation>
    <scope>NUCLEOTIDE SEQUENCE [LARGE SCALE GENOMIC DNA]</scope>
    <source>
        <strain evidence="4">DSM 22385</strain>
    </source>
</reference>
<protein>
    <recommendedName>
        <fullName evidence="2">DUF4397 domain-containing protein</fullName>
    </recommendedName>
</protein>
<feature type="chain" id="PRO_5012120350" description="DUF4397 domain-containing protein" evidence="1">
    <location>
        <begin position="29"/>
        <end position="231"/>
    </location>
</feature>
<feature type="domain" description="DUF4397" evidence="2">
    <location>
        <begin position="41"/>
        <end position="152"/>
    </location>
</feature>
<dbReference type="OrthoDB" id="9792011at2"/>
<dbReference type="EMBL" id="FUYR01000001">
    <property type="protein sequence ID" value="SKB29580.1"/>
    <property type="molecule type" value="Genomic_DNA"/>
</dbReference>
<sequence length="231" mass="24684">MKKTSNTRRYSKLAALILLAGIFLSSCVKDLSNDGPQNASALNVVNASPGPLVINFFLNNNLVNGPALGYSQESRYVVTSSGSKKFDAATGGTFNSIVADTIALENDKYYSMFVTGLNNSLSTFVTEDDLSLPPSGKAKIRFINLSPDGGSFSLAIKGGAKLFSGQAYKTASTFNMVDPGVYMFELRNSENAVEHEASLDVAAGKIYTIWAGGLKEGVDELDLRLLIRANN</sequence>
<name>A0A1T5A3L8_9SPHI</name>
<keyword evidence="1" id="KW-0732">Signal</keyword>
<feature type="signal peptide" evidence="1">
    <location>
        <begin position="1"/>
        <end position="28"/>
    </location>
</feature>
<evidence type="ECO:0000313" key="3">
    <source>
        <dbReference type="EMBL" id="SKB29580.1"/>
    </source>
</evidence>